<proteinExistence type="predicted"/>
<feature type="region of interest" description="Disordered" evidence="3">
    <location>
        <begin position="665"/>
        <end position="686"/>
    </location>
</feature>
<evidence type="ECO:0000256" key="1">
    <source>
        <dbReference type="ARBA" id="ARBA00022741"/>
    </source>
</evidence>
<sequence>MPLVDPATLIAAALAAVAASVYLYYFSSQANQPDTHPLQLAHQSSVASVRESPNESPVYRAKTTPAGTQLLSAPSPALTTLTDALRAVRTLRRPDAVQFIAAEKVVRVSSDEMAARASGLAAGLIRLSARASSVAILLPASPEFLVAYRACLDTGVVAVPISAATPTASIHAILRHSNASVLVTSAELAMRLADSIKTTSLKHLVLTGELDGSAPAEALRSATTVVSMSELEAGEAPEKDSVVAPADPAYVLYSTADDDASALPRGVVITHANAMAAIAGLLSNLPASQVITAADVYLSTASMANPANLNFINIALIHACSICALETTDAEAFATYSYSFRPTFVYLEPLISRDLVQLFYSHIVKYPQLEYKIFMAGYRRVVDSLMRGMTPKWSFWDFTYFRHYRNVIGGKLRLMFIDGPSTPSKSIEWLRALHGARVIPLFGSDQTTALVTAGAFYDYASAIDTHNVGAPLACNEIKLVDSDPEVGLTANDKPYPRGAIAVRGPNVATRLWNSEKPVELNDGWLELPFYGEILPNGTIDVIGTRQTVTKSVLSPTGLLLVERLERALSSSRAVTDLCVVVSDPASKSIAIVAHPRPMELFATAKKLKKEYKMKQIENYPWCANYIREKLVQTAKDNHYEWLANIPVENINVKLVSEPFSVANGLAKPDGSNNRESAKKLIGSLSK</sequence>
<dbReference type="Pfam" id="PF00501">
    <property type="entry name" value="AMP-binding"/>
    <property type="match status" value="1"/>
</dbReference>
<name>A0A9W8GFU0_9FUNG</name>
<keyword evidence="1" id="KW-0547">Nucleotide-binding</keyword>
<protein>
    <submittedName>
        <fullName evidence="5">Medium-chain fatty acid-CoA ligase faa2</fullName>
        <ecNumber evidence="5">6.2.1.3</ecNumber>
    </submittedName>
</protein>
<gene>
    <name evidence="5" type="primary">FAA2_10</name>
    <name evidence="5" type="ORF">IWW39_004569</name>
</gene>
<evidence type="ECO:0000313" key="5">
    <source>
        <dbReference type="EMBL" id="KAJ2684995.1"/>
    </source>
</evidence>
<comment type="caution">
    <text evidence="5">The sequence shown here is derived from an EMBL/GenBank/DDBJ whole genome shotgun (WGS) entry which is preliminary data.</text>
</comment>
<dbReference type="EC" id="6.2.1.3" evidence="5"/>
<dbReference type="SUPFAM" id="SSF56801">
    <property type="entry name" value="Acetyl-CoA synthetase-like"/>
    <property type="match status" value="1"/>
</dbReference>
<keyword evidence="6" id="KW-1185">Reference proteome</keyword>
<evidence type="ECO:0000256" key="2">
    <source>
        <dbReference type="ARBA" id="ARBA00022840"/>
    </source>
</evidence>
<dbReference type="InterPro" id="IPR000873">
    <property type="entry name" value="AMP-dep_synth/lig_dom"/>
</dbReference>
<dbReference type="AlphaFoldDB" id="A0A9W8GFU0"/>
<evidence type="ECO:0000259" key="4">
    <source>
        <dbReference type="Pfam" id="PF00501"/>
    </source>
</evidence>
<organism evidence="5 6">
    <name type="scientific">Coemansia spiralis</name>
    <dbReference type="NCBI Taxonomy" id="417178"/>
    <lineage>
        <taxon>Eukaryota</taxon>
        <taxon>Fungi</taxon>
        <taxon>Fungi incertae sedis</taxon>
        <taxon>Zoopagomycota</taxon>
        <taxon>Kickxellomycotina</taxon>
        <taxon>Kickxellomycetes</taxon>
        <taxon>Kickxellales</taxon>
        <taxon>Kickxellaceae</taxon>
        <taxon>Coemansia</taxon>
    </lineage>
</organism>
<reference evidence="5" key="1">
    <citation type="submission" date="2022-07" db="EMBL/GenBank/DDBJ databases">
        <title>Phylogenomic reconstructions and comparative analyses of Kickxellomycotina fungi.</title>
        <authorList>
            <person name="Reynolds N.K."/>
            <person name="Stajich J.E."/>
            <person name="Barry K."/>
            <person name="Grigoriev I.V."/>
            <person name="Crous P."/>
            <person name="Smith M.E."/>
        </authorList>
    </citation>
    <scope>NUCLEOTIDE SEQUENCE</scope>
    <source>
        <strain evidence="5">CBS 109367</strain>
    </source>
</reference>
<dbReference type="InterPro" id="IPR042099">
    <property type="entry name" value="ANL_N_sf"/>
</dbReference>
<keyword evidence="5" id="KW-0436">Ligase</keyword>
<dbReference type="Gene3D" id="3.40.50.12780">
    <property type="entry name" value="N-terminal domain of ligase-like"/>
    <property type="match status" value="1"/>
</dbReference>
<accession>A0A9W8GFU0</accession>
<evidence type="ECO:0000313" key="6">
    <source>
        <dbReference type="Proteomes" id="UP001151516"/>
    </source>
</evidence>
<dbReference type="GO" id="GO:0004467">
    <property type="term" value="F:long-chain fatty acid-CoA ligase activity"/>
    <property type="evidence" value="ECO:0007669"/>
    <property type="project" value="UniProtKB-EC"/>
</dbReference>
<dbReference type="Proteomes" id="UP001151516">
    <property type="component" value="Unassembled WGS sequence"/>
</dbReference>
<evidence type="ECO:0000256" key="3">
    <source>
        <dbReference type="SAM" id="MobiDB-lite"/>
    </source>
</evidence>
<dbReference type="GO" id="GO:0016020">
    <property type="term" value="C:membrane"/>
    <property type="evidence" value="ECO:0007669"/>
    <property type="project" value="TreeGrafter"/>
</dbReference>
<keyword evidence="2" id="KW-0067">ATP-binding</keyword>
<dbReference type="OrthoDB" id="1700726at2759"/>
<feature type="domain" description="AMP-dependent synthetase/ligase" evidence="4">
    <location>
        <begin position="92"/>
        <end position="511"/>
    </location>
</feature>
<dbReference type="PANTHER" id="PTHR43272:SF33">
    <property type="entry name" value="AMP-BINDING DOMAIN-CONTAINING PROTEIN-RELATED"/>
    <property type="match status" value="1"/>
</dbReference>
<dbReference type="GO" id="GO:0005524">
    <property type="term" value="F:ATP binding"/>
    <property type="evidence" value="ECO:0007669"/>
    <property type="project" value="UniProtKB-KW"/>
</dbReference>
<dbReference type="EMBL" id="JANBTX010000176">
    <property type="protein sequence ID" value="KAJ2684995.1"/>
    <property type="molecule type" value="Genomic_DNA"/>
</dbReference>
<dbReference type="PANTHER" id="PTHR43272">
    <property type="entry name" value="LONG-CHAIN-FATTY-ACID--COA LIGASE"/>
    <property type="match status" value="1"/>
</dbReference>
<feature type="region of interest" description="Disordered" evidence="3">
    <location>
        <begin position="39"/>
        <end position="61"/>
    </location>
</feature>